<dbReference type="EMBL" id="AP026866">
    <property type="protein sequence ID" value="BDS07070.1"/>
    <property type="molecule type" value="Genomic_DNA"/>
</dbReference>
<dbReference type="InterPro" id="IPR013424">
    <property type="entry name" value="Ice-binding_C"/>
</dbReference>
<dbReference type="NCBIfam" id="TIGR02595">
    <property type="entry name" value="PEP_CTERM"/>
    <property type="match status" value="1"/>
</dbReference>
<keyword evidence="1" id="KW-0732">Signal</keyword>
<evidence type="ECO:0000256" key="1">
    <source>
        <dbReference type="SAM" id="SignalP"/>
    </source>
</evidence>
<accession>A0AAT9FM76</accession>
<evidence type="ECO:0000259" key="2">
    <source>
        <dbReference type="Pfam" id="PF07589"/>
    </source>
</evidence>
<proteinExistence type="predicted"/>
<reference evidence="3" key="1">
    <citation type="submission" date="2024-07" db="EMBL/GenBank/DDBJ databases">
        <title>Complete genome sequence of Verrucomicrobiaceae bacterium NT6N.</title>
        <authorList>
            <person name="Huang C."/>
            <person name="Takami H."/>
            <person name="Hamasaki K."/>
        </authorList>
    </citation>
    <scope>NUCLEOTIDE SEQUENCE</scope>
    <source>
        <strain evidence="3">NT6N</strain>
    </source>
</reference>
<organism evidence="3">
    <name type="scientific">Oceaniferula spumae</name>
    <dbReference type="NCBI Taxonomy" id="2979115"/>
    <lineage>
        <taxon>Bacteria</taxon>
        <taxon>Pseudomonadati</taxon>
        <taxon>Verrucomicrobiota</taxon>
        <taxon>Verrucomicrobiia</taxon>
        <taxon>Verrucomicrobiales</taxon>
        <taxon>Verrucomicrobiaceae</taxon>
        <taxon>Oceaniferula</taxon>
    </lineage>
</organism>
<dbReference type="KEGG" id="osu:NT6N_21100"/>
<dbReference type="Pfam" id="PF07589">
    <property type="entry name" value="PEP-CTERM"/>
    <property type="match status" value="1"/>
</dbReference>
<evidence type="ECO:0000313" key="3">
    <source>
        <dbReference type="EMBL" id="BDS07070.1"/>
    </source>
</evidence>
<name>A0AAT9FM76_9BACT</name>
<feature type="domain" description="Ice-binding protein C-terminal" evidence="2">
    <location>
        <begin position="250"/>
        <end position="272"/>
    </location>
</feature>
<protein>
    <recommendedName>
        <fullName evidence="2">Ice-binding protein C-terminal domain-containing protein</fullName>
    </recommendedName>
</protein>
<gene>
    <name evidence="3" type="ORF">NT6N_21100</name>
</gene>
<feature type="chain" id="PRO_5043355658" description="Ice-binding protein C-terminal domain-containing protein" evidence="1">
    <location>
        <begin position="19"/>
        <end position="273"/>
    </location>
</feature>
<dbReference type="AlphaFoldDB" id="A0AAT9FM76"/>
<sequence length="273" mass="28863">MPKKILLLFAATASFTHAATIGVNFLHNGTNPDDIAFGTATAGVAPYAQGNWNFMATDWSGNGVNDAALTSLVTSTGAAVTNLLPITYGIHSDRVHYDSSNTYRSGIGNGSANNTLMNGYLDDASNNQPYINISLDNTVLNATIVLYIHGDATNGPVGRYWLEDWSDPINEGTVITDQVGISSNDYNGTFISAGTYSQTGTPTNVDVATGNYIVFENITANNIRIRGAGNGDPEDFGRAPINAFQLVTVPVPEPSTTALLGLGGLALVLRRRK</sequence>
<feature type="signal peptide" evidence="1">
    <location>
        <begin position="1"/>
        <end position="18"/>
    </location>
</feature>